<dbReference type="PANTHER" id="PTHR34273">
    <property type="entry name" value="METHYLTHIORIBOSE KINASE"/>
    <property type="match status" value="1"/>
</dbReference>
<evidence type="ECO:0000256" key="2">
    <source>
        <dbReference type="ARBA" id="ARBA00022679"/>
    </source>
</evidence>
<dbReference type="SUPFAM" id="SSF56112">
    <property type="entry name" value="Protein kinase-like (PK-like)"/>
    <property type="match status" value="1"/>
</dbReference>
<dbReference type="STRING" id="469383.Cwoe_2096"/>
<dbReference type="eggNOG" id="COG4857">
    <property type="taxonomic scope" value="Bacteria"/>
</dbReference>
<comment type="similarity">
    <text evidence="1">Belongs to the methylthioribose kinase family.</text>
</comment>
<dbReference type="Gene3D" id="3.90.1200.10">
    <property type="match status" value="1"/>
</dbReference>
<dbReference type="RefSeq" id="WP_012933572.1">
    <property type="nucleotide sequence ID" value="NC_013739.1"/>
</dbReference>
<organism evidence="7 8">
    <name type="scientific">Conexibacter woesei (strain DSM 14684 / CCUG 47730 / CIP 108061 / JCM 11494 / NBRC 100937 / ID131577)</name>
    <dbReference type="NCBI Taxonomy" id="469383"/>
    <lineage>
        <taxon>Bacteria</taxon>
        <taxon>Bacillati</taxon>
        <taxon>Actinomycetota</taxon>
        <taxon>Thermoleophilia</taxon>
        <taxon>Solirubrobacterales</taxon>
        <taxon>Conexibacteraceae</taxon>
        <taxon>Conexibacter</taxon>
    </lineage>
</organism>
<keyword evidence="4" id="KW-0418">Kinase</keyword>
<evidence type="ECO:0000256" key="3">
    <source>
        <dbReference type="ARBA" id="ARBA00022741"/>
    </source>
</evidence>
<dbReference type="Gene3D" id="3.30.200.20">
    <property type="entry name" value="Phosphorylase Kinase, domain 1"/>
    <property type="match status" value="1"/>
</dbReference>
<keyword evidence="2 7" id="KW-0808">Transferase</keyword>
<gene>
    <name evidence="7" type="ordered locus">Cwoe_2096</name>
</gene>
<feature type="domain" description="Aminoglycoside phosphotransferase" evidence="6">
    <location>
        <begin position="29"/>
        <end position="239"/>
    </location>
</feature>
<keyword evidence="8" id="KW-1185">Reference proteome</keyword>
<dbReference type="EMBL" id="CP001854">
    <property type="protein sequence ID" value="ADB50521.1"/>
    <property type="molecule type" value="Genomic_DNA"/>
</dbReference>
<evidence type="ECO:0000313" key="8">
    <source>
        <dbReference type="Proteomes" id="UP000008229"/>
    </source>
</evidence>
<dbReference type="GO" id="GO:0016301">
    <property type="term" value="F:kinase activity"/>
    <property type="evidence" value="ECO:0007669"/>
    <property type="project" value="UniProtKB-KW"/>
</dbReference>
<dbReference type="GO" id="GO:0005524">
    <property type="term" value="F:ATP binding"/>
    <property type="evidence" value="ECO:0007669"/>
    <property type="project" value="UniProtKB-KW"/>
</dbReference>
<sequence>MTALFDAETIGGYLRECGILDDSAAVAATPMGGGISNAVLLVETDRGDRFVVKQARDRLAVDADWHIDRRRALNEARCLRYLGEILPPESVPRVLFTDEQASLIGISIVPAGGAIWKQELLEGSISSLTALRVGTLLATVHAVSAEDPRVARDFDNPDLLEQGRITPYHRTAAAAHPRLAAAIGEEIERLAATRRSLVLGDVSPKNVFVYPDRVVFFDVEIAHWGDPAFDVAFCLSHLVLKALLLGVHRAELLGAAADLWTAYRAVVPDWPDLERHVIAELGCLLLARIDGRSPVEYARDDAGRAAVRGLAERLLLHPPAGVHAAIDDLRPDPVRQTDERSAA</sequence>
<evidence type="ECO:0000256" key="4">
    <source>
        <dbReference type="ARBA" id="ARBA00022777"/>
    </source>
</evidence>
<dbReference type="HOGENOM" id="CLU_072574_0_0_11"/>
<accession>D3F4E9</accession>
<dbReference type="Proteomes" id="UP000008229">
    <property type="component" value="Chromosome"/>
</dbReference>
<keyword evidence="5" id="KW-0067">ATP-binding</keyword>
<proteinExistence type="inferred from homology"/>
<keyword evidence="3" id="KW-0547">Nucleotide-binding</keyword>
<dbReference type="PANTHER" id="PTHR34273:SF2">
    <property type="entry name" value="METHYLTHIORIBOSE KINASE"/>
    <property type="match status" value="1"/>
</dbReference>
<protein>
    <submittedName>
        <fullName evidence="7">Aminoglycoside phosphotransferase</fullName>
    </submittedName>
</protein>
<evidence type="ECO:0000256" key="1">
    <source>
        <dbReference type="ARBA" id="ARBA00010165"/>
    </source>
</evidence>
<dbReference type="Pfam" id="PF01636">
    <property type="entry name" value="APH"/>
    <property type="match status" value="1"/>
</dbReference>
<reference evidence="7 8" key="1">
    <citation type="journal article" date="2010" name="Stand. Genomic Sci.">
        <title>Complete genome sequence of Conexibacter woesei type strain (ID131577).</title>
        <authorList>
            <person name="Pukall R."/>
            <person name="Lapidus A."/>
            <person name="Glavina Del Rio T."/>
            <person name="Copeland A."/>
            <person name="Tice H."/>
            <person name="Cheng J.-F."/>
            <person name="Lucas S."/>
            <person name="Chen F."/>
            <person name="Nolan M."/>
            <person name="Bruce D."/>
            <person name="Goodwin L."/>
            <person name="Pitluck S."/>
            <person name="Mavromatis K."/>
            <person name="Ivanova N."/>
            <person name="Ovchinnikova G."/>
            <person name="Pati A."/>
            <person name="Chen A."/>
            <person name="Palaniappan K."/>
            <person name="Land M."/>
            <person name="Hauser L."/>
            <person name="Chang Y.-J."/>
            <person name="Jeffries C.D."/>
            <person name="Chain P."/>
            <person name="Meincke L."/>
            <person name="Sims D."/>
            <person name="Brettin T."/>
            <person name="Detter J.C."/>
            <person name="Rohde M."/>
            <person name="Goeker M."/>
            <person name="Bristow J."/>
            <person name="Eisen J.A."/>
            <person name="Markowitz V."/>
            <person name="Kyrpides N.C."/>
            <person name="Klenk H.-P."/>
            <person name="Hugenholtz P."/>
        </authorList>
    </citation>
    <scope>NUCLEOTIDE SEQUENCE [LARGE SCALE GENOMIC DNA]</scope>
    <source>
        <strain evidence="8">DSM 14684 / CIP 108061 / JCM 11494 / NBRC 100937 / ID131577</strain>
    </source>
</reference>
<dbReference type="InterPro" id="IPR002575">
    <property type="entry name" value="Aminoglycoside_PTrfase"/>
</dbReference>
<dbReference type="KEGG" id="cwo:Cwoe_2096"/>
<dbReference type="AlphaFoldDB" id="D3F4E9"/>
<evidence type="ECO:0000259" key="6">
    <source>
        <dbReference type="Pfam" id="PF01636"/>
    </source>
</evidence>
<dbReference type="InterPro" id="IPR011009">
    <property type="entry name" value="Kinase-like_dom_sf"/>
</dbReference>
<reference evidence="8" key="2">
    <citation type="submission" date="2010-01" db="EMBL/GenBank/DDBJ databases">
        <title>The complete genome of Conexibacter woesei DSM 14684.</title>
        <authorList>
            <consortium name="US DOE Joint Genome Institute (JGI-PGF)"/>
            <person name="Lucas S."/>
            <person name="Copeland A."/>
            <person name="Lapidus A."/>
            <person name="Glavina del Rio T."/>
            <person name="Dalin E."/>
            <person name="Tice H."/>
            <person name="Bruce D."/>
            <person name="Goodwin L."/>
            <person name="Pitluck S."/>
            <person name="Kyrpides N."/>
            <person name="Mavromatis K."/>
            <person name="Ivanova N."/>
            <person name="Mikhailova N."/>
            <person name="Chertkov O."/>
            <person name="Brettin T."/>
            <person name="Detter J.C."/>
            <person name="Han C."/>
            <person name="Larimer F."/>
            <person name="Land M."/>
            <person name="Hauser L."/>
            <person name="Markowitz V."/>
            <person name="Cheng J.-F."/>
            <person name="Hugenholtz P."/>
            <person name="Woyke T."/>
            <person name="Wu D."/>
            <person name="Pukall R."/>
            <person name="Steenblock K."/>
            <person name="Schneider S."/>
            <person name="Klenk H.-P."/>
            <person name="Eisen J.A."/>
        </authorList>
    </citation>
    <scope>NUCLEOTIDE SEQUENCE [LARGE SCALE GENOMIC DNA]</scope>
    <source>
        <strain evidence="8">DSM 14684 / CIP 108061 / JCM 11494 / NBRC 100937 / ID131577</strain>
    </source>
</reference>
<evidence type="ECO:0000256" key="5">
    <source>
        <dbReference type="ARBA" id="ARBA00022840"/>
    </source>
</evidence>
<dbReference type="OrthoDB" id="9797603at2"/>
<name>D3F4E9_CONWI</name>
<evidence type="ECO:0000313" key="7">
    <source>
        <dbReference type="EMBL" id="ADB50521.1"/>
    </source>
</evidence>